<dbReference type="FunFam" id="1.10.10.10:FF:000001">
    <property type="entry name" value="LysR family transcriptional regulator"/>
    <property type="match status" value="1"/>
</dbReference>
<dbReference type="SUPFAM" id="SSF53850">
    <property type="entry name" value="Periplasmic binding protein-like II"/>
    <property type="match status" value="1"/>
</dbReference>
<dbReference type="PANTHER" id="PTHR30537">
    <property type="entry name" value="HTH-TYPE TRANSCRIPTIONAL REGULATOR"/>
    <property type="match status" value="1"/>
</dbReference>
<dbReference type="AlphaFoldDB" id="A0A2N3L7T4"/>
<evidence type="ECO:0000259" key="5">
    <source>
        <dbReference type="PROSITE" id="PS50931"/>
    </source>
</evidence>
<comment type="caution">
    <text evidence="6">The sequence shown here is derived from an EMBL/GenBank/DDBJ whole genome shotgun (WGS) entry which is preliminary data.</text>
</comment>
<dbReference type="GO" id="GO:0006351">
    <property type="term" value="P:DNA-templated transcription"/>
    <property type="evidence" value="ECO:0007669"/>
    <property type="project" value="TreeGrafter"/>
</dbReference>
<dbReference type="GO" id="GO:0003700">
    <property type="term" value="F:DNA-binding transcription factor activity"/>
    <property type="evidence" value="ECO:0007669"/>
    <property type="project" value="InterPro"/>
</dbReference>
<comment type="similarity">
    <text evidence="1">Belongs to the LysR transcriptional regulatory family.</text>
</comment>
<sequence length="299" mass="33625">MDRFEEMRNFVRVVERKSFTKAAGDLLIPRATMTNSIQRLEARLRTRLLDRTTRTVVPTLDGEAYYRRCVDILAELEEADGIFRRTDPRGLLRVNLQGTLARKFIIPRLPEFLERYPCIDLMISDGDRFVDLVHEGFDCVVRSGGLSDSSMIARRLAILREATVASPDYIARTGMPETLEDLKTQGHTMVCFLSGADDKPIPLDFTVNGTVRQMMLPASISVTSADSYAACAYAGLGLVQVPRYRVADDLKAGRLVDILPEFPPDPMPVSILYPQNRQLSVRVRVFVDWVANILAEADI</sequence>
<dbReference type="InterPro" id="IPR000847">
    <property type="entry name" value="LysR_HTH_N"/>
</dbReference>
<dbReference type="Proteomes" id="UP000233332">
    <property type="component" value="Unassembled WGS sequence"/>
</dbReference>
<keyword evidence="3" id="KW-0238">DNA-binding</keyword>
<reference evidence="6 7" key="1">
    <citation type="submission" date="2017-09" db="EMBL/GenBank/DDBJ databases">
        <title>Biodiversity and function of Thalassospira species in the particle-attached aromatic-hydrocarbon-degrading consortia from the surface seawater of the China South Sea.</title>
        <authorList>
            <person name="Dong C."/>
            <person name="Lai Q."/>
            <person name="Shao Z."/>
        </authorList>
    </citation>
    <scope>NUCLEOTIDE SEQUENCE [LARGE SCALE GENOMIC DNA]</scope>
    <source>
        <strain evidence="6 7">139Z-12</strain>
    </source>
</reference>
<evidence type="ECO:0000256" key="4">
    <source>
        <dbReference type="ARBA" id="ARBA00023163"/>
    </source>
</evidence>
<dbReference type="GO" id="GO:0043565">
    <property type="term" value="F:sequence-specific DNA binding"/>
    <property type="evidence" value="ECO:0007669"/>
    <property type="project" value="TreeGrafter"/>
</dbReference>
<keyword evidence="4" id="KW-0804">Transcription</keyword>
<dbReference type="Gene3D" id="1.10.10.10">
    <property type="entry name" value="Winged helix-like DNA-binding domain superfamily/Winged helix DNA-binding domain"/>
    <property type="match status" value="1"/>
</dbReference>
<feature type="domain" description="HTH lysR-type" evidence="5">
    <location>
        <begin position="1"/>
        <end position="59"/>
    </location>
</feature>
<dbReference type="CDD" id="cd08472">
    <property type="entry name" value="PBP2_CrgA_like_3"/>
    <property type="match status" value="1"/>
</dbReference>
<dbReference type="InterPro" id="IPR058163">
    <property type="entry name" value="LysR-type_TF_proteobact-type"/>
</dbReference>
<evidence type="ECO:0000313" key="7">
    <source>
        <dbReference type="Proteomes" id="UP000233332"/>
    </source>
</evidence>
<dbReference type="PROSITE" id="PS50931">
    <property type="entry name" value="HTH_LYSR"/>
    <property type="match status" value="1"/>
</dbReference>
<evidence type="ECO:0000313" key="6">
    <source>
        <dbReference type="EMBL" id="PKR58885.1"/>
    </source>
</evidence>
<accession>A0A2N3L7T4</accession>
<dbReference type="Pfam" id="PF00126">
    <property type="entry name" value="HTH_1"/>
    <property type="match status" value="1"/>
</dbReference>
<evidence type="ECO:0000256" key="2">
    <source>
        <dbReference type="ARBA" id="ARBA00023015"/>
    </source>
</evidence>
<dbReference type="EMBL" id="NXGX01000003">
    <property type="protein sequence ID" value="PKR58885.1"/>
    <property type="molecule type" value="Genomic_DNA"/>
</dbReference>
<dbReference type="Gene3D" id="3.40.190.290">
    <property type="match status" value="1"/>
</dbReference>
<dbReference type="PANTHER" id="PTHR30537:SF72">
    <property type="entry name" value="LYSR FAMILY TRANSCRIPTIONAL REGULATOR"/>
    <property type="match status" value="1"/>
</dbReference>
<keyword evidence="2" id="KW-0805">Transcription regulation</keyword>
<dbReference type="InterPro" id="IPR036388">
    <property type="entry name" value="WH-like_DNA-bd_sf"/>
</dbReference>
<dbReference type="InterPro" id="IPR005119">
    <property type="entry name" value="LysR_subst-bd"/>
</dbReference>
<evidence type="ECO:0000256" key="1">
    <source>
        <dbReference type="ARBA" id="ARBA00009437"/>
    </source>
</evidence>
<proteinExistence type="inferred from homology"/>
<gene>
    <name evidence="6" type="ORF">COO92_08555</name>
</gene>
<organism evidence="6 7">
    <name type="scientific">Thalassospira lohafexi</name>
    <dbReference type="NCBI Taxonomy" id="744227"/>
    <lineage>
        <taxon>Bacteria</taxon>
        <taxon>Pseudomonadati</taxon>
        <taxon>Pseudomonadota</taxon>
        <taxon>Alphaproteobacteria</taxon>
        <taxon>Rhodospirillales</taxon>
        <taxon>Thalassospiraceae</taxon>
        <taxon>Thalassospira</taxon>
    </lineage>
</organism>
<evidence type="ECO:0000256" key="3">
    <source>
        <dbReference type="ARBA" id="ARBA00023125"/>
    </source>
</evidence>
<dbReference type="InterPro" id="IPR036390">
    <property type="entry name" value="WH_DNA-bd_sf"/>
</dbReference>
<dbReference type="SUPFAM" id="SSF46785">
    <property type="entry name" value="Winged helix' DNA-binding domain"/>
    <property type="match status" value="1"/>
</dbReference>
<dbReference type="Pfam" id="PF03466">
    <property type="entry name" value="LysR_substrate"/>
    <property type="match status" value="1"/>
</dbReference>
<protein>
    <submittedName>
        <fullName evidence="6">LysR family transcriptional regulator</fullName>
    </submittedName>
</protein>
<name>A0A2N3L7T4_9PROT</name>
<dbReference type="RefSeq" id="WP_101301368.1">
    <property type="nucleotide sequence ID" value="NZ_NXGX01000003.1"/>
</dbReference>
<keyword evidence="7" id="KW-1185">Reference proteome</keyword>